<keyword evidence="1" id="KW-0812">Transmembrane</keyword>
<keyword evidence="1" id="KW-1133">Transmembrane helix</keyword>
<feature type="transmembrane region" description="Helical" evidence="1">
    <location>
        <begin position="12"/>
        <end position="33"/>
    </location>
</feature>
<protein>
    <submittedName>
        <fullName evidence="2">Lipopolysaccharide export system protein LptC</fullName>
    </submittedName>
</protein>
<dbReference type="EMBL" id="FNEJ01000002">
    <property type="protein sequence ID" value="SDI26560.1"/>
    <property type="molecule type" value="Genomic_DNA"/>
</dbReference>
<proteinExistence type="predicted"/>
<dbReference type="STRING" id="555512.SAMN04487993_1002345"/>
<dbReference type="RefSeq" id="WP_089843997.1">
    <property type="nucleotide sequence ID" value="NZ_FNEJ01000002.1"/>
</dbReference>
<dbReference type="Proteomes" id="UP000199093">
    <property type="component" value="Unassembled WGS sequence"/>
</dbReference>
<reference evidence="2 3" key="1">
    <citation type="submission" date="2016-10" db="EMBL/GenBank/DDBJ databases">
        <authorList>
            <person name="de Groot N.N."/>
        </authorList>
    </citation>
    <scope>NUCLEOTIDE SEQUENCE [LARGE SCALE GENOMIC DNA]</scope>
    <source>
        <strain evidence="2 3">DSM 26424</strain>
    </source>
</reference>
<organism evidence="2 3">
    <name type="scientific">Salipiger marinus</name>
    <dbReference type="NCBI Taxonomy" id="555512"/>
    <lineage>
        <taxon>Bacteria</taxon>
        <taxon>Pseudomonadati</taxon>
        <taxon>Pseudomonadota</taxon>
        <taxon>Alphaproteobacteria</taxon>
        <taxon>Rhodobacterales</taxon>
        <taxon>Roseobacteraceae</taxon>
        <taxon>Salipiger</taxon>
    </lineage>
</organism>
<sequence>MARGGDTYSSVIAWLKILLPMVALGLLSTLFLLSRSTDRTAELPFSEGGPAGEEQVAAPYYAGTTPRGDSVTARATRARPMGAAEGDLEAEQFSAIMDMADGSRITLDSATATLNEAARSALLRGRVRITSSTGYVIETEAMRTAIDGIEAETLAPVSGSGPAGSFTAGKLRILPAAEGEDVQLLFTEGVNLIYDPKHQ</sequence>
<evidence type="ECO:0000313" key="2">
    <source>
        <dbReference type="EMBL" id="SDI26560.1"/>
    </source>
</evidence>
<dbReference type="OrthoDB" id="7871110at2"/>
<keyword evidence="3" id="KW-1185">Reference proteome</keyword>
<name>A0A1G8J7E3_9RHOB</name>
<evidence type="ECO:0000313" key="3">
    <source>
        <dbReference type="Proteomes" id="UP000199093"/>
    </source>
</evidence>
<gene>
    <name evidence="2" type="ORF">SAMN04487993_1002345</name>
</gene>
<dbReference type="AlphaFoldDB" id="A0A1G8J7E3"/>
<keyword evidence="1" id="KW-0472">Membrane</keyword>
<accession>A0A1G8J7E3</accession>
<evidence type="ECO:0000256" key="1">
    <source>
        <dbReference type="SAM" id="Phobius"/>
    </source>
</evidence>